<gene>
    <name evidence="2" type="ORF">IPOD504_LOCUS2932</name>
</gene>
<protein>
    <submittedName>
        <fullName evidence="2">Uncharacterized protein</fullName>
    </submittedName>
</protein>
<name>A0ABN8I1D5_9NEOP</name>
<keyword evidence="3" id="KW-1185">Reference proteome</keyword>
<organism evidence="2 3">
    <name type="scientific">Iphiclides podalirius</name>
    <name type="common">scarce swallowtail</name>
    <dbReference type="NCBI Taxonomy" id="110791"/>
    <lineage>
        <taxon>Eukaryota</taxon>
        <taxon>Metazoa</taxon>
        <taxon>Ecdysozoa</taxon>
        <taxon>Arthropoda</taxon>
        <taxon>Hexapoda</taxon>
        <taxon>Insecta</taxon>
        <taxon>Pterygota</taxon>
        <taxon>Neoptera</taxon>
        <taxon>Endopterygota</taxon>
        <taxon>Lepidoptera</taxon>
        <taxon>Glossata</taxon>
        <taxon>Ditrysia</taxon>
        <taxon>Papilionoidea</taxon>
        <taxon>Papilionidae</taxon>
        <taxon>Papilioninae</taxon>
        <taxon>Iphiclides</taxon>
    </lineage>
</organism>
<evidence type="ECO:0000313" key="2">
    <source>
        <dbReference type="EMBL" id="CAH2041136.1"/>
    </source>
</evidence>
<evidence type="ECO:0000313" key="3">
    <source>
        <dbReference type="Proteomes" id="UP000837857"/>
    </source>
</evidence>
<feature type="non-terminal residue" evidence="2">
    <location>
        <position position="1"/>
    </location>
</feature>
<dbReference type="EMBL" id="OW152825">
    <property type="protein sequence ID" value="CAH2041136.1"/>
    <property type="molecule type" value="Genomic_DNA"/>
</dbReference>
<accession>A0ABN8I1D5</accession>
<feature type="compositionally biased region" description="Polar residues" evidence="1">
    <location>
        <begin position="379"/>
        <end position="389"/>
    </location>
</feature>
<proteinExistence type="predicted"/>
<sequence length="484" mass="53166">MLLRGRCGPPRCVRSREVVAGPEHPVVSCKCLFSVTTTMKLTLLAAIVVLVSTSDGAVDVERTVQQVQSILKTNSLLPRLTRDEILQLLHDIRAEDAINNFSTKLQNKDTKNEKFFDNPENKSKLITAESETTENITQNIITSTPKSTEAFESTTKSGSKLAVVLPYTPRDGSSLQELYTRPPRVEIVPEIKVTKKPVNTLKSNANSNNRLRDFNKEDFPAELQAFLDAHGLKGAPGQDNFLLPLDGFKPLPPAKVIDGSVELPESILLAYDLISPSDSKPSSTKNKVATENSFLYEPLPPEYPFELDTSSSETKNSVLPYDLPKPRKTKSVTPTPNYEPVDYDSVKVIPLNKGPSPIDDEKVIFAERLNAELNKRQTNDTNDSHASNITSTTEESTTVASEVKDTAAADNDPGASIADLEDSFGGAAPVEPGDSVLPPPRKNGFYWMLDWNSFLEVGDGDTKVNIRFEPKLGDPQMFLPVNVP</sequence>
<feature type="region of interest" description="Disordered" evidence="1">
    <location>
        <begin position="375"/>
        <end position="401"/>
    </location>
</feature>
<feature type="compositionally biased region" description="Polar residues" evidence="1">
    <location>
        <begin position="308"/>
        <end position="317"/>
    </location>
</feature>
<dbReference type="Proteomes" id="UP000837857">
    <property type="component" value="Chromosome 13"/>
</dbReference>
<reference evidence="2" key="1">
    <citation type="submission" date="2022-03" db="EMBL/GenBank/DDBJ databases">
        <authorList>
            <person name="Martin H S."/>
        </authorList>
    </citation>
    <scope>NUCLEOTIDE SEQUENCE</scope>
</reference>
<evidence type="ECO:0000256" key="1">
    <source>
        <dbReference type="SAM" id="MobiDB-lite"/>
    </source>
</evidence>
<feature type="region of interest" description="Disordered" evidence="1">
    <location>
        <begin position="306"/>
        <end position="339"/>
    </location>
</feature>